<evidence type="ECO:0000256" key="3">
    <source>
        <dbReference type="PROSITE-ProRule" id="PRU00433"/>
    </source>
</evidence>
<keyword evidence="3" id="KW-0349">Heme</keyword>
<dbReference type="GO" id="GO:0020037">
    <property type="term" value="F:heme binding"/>
    <property type="evidence" value="ECO:0007669"/>
    <property type="project" value="InterPro"/>
</dbReference>
<organism evidence="6 7">
    <name type="scientific">Sphingomonas changnyeongensis</name>
    <dbReference type="NCBI Taxonomy" id="2698679"/>
    <lineage>
        <taxon>Bacteria</taxon>
        <taxon>Pseudomonadati</taxon>
        <taxon>Pseudomonadota</taxon>
        <taxon>Alphaproteobacteria</taxon>
        <taxon>Sphingomonadales</taxon>
        <taxon>Sphingomonadaceae</taxon>
        <taxon>Sphingomonas</taxon>
    </lineage>
</organism>
<dbReference type="GO" id="GO:0046872">
    <property type="term" value="F:metal ion binding"/>
    <property type="evidence" value="ECO:0007669"/>
    <property type="project" value="UniProtKB-KW"/>
</dbReference>
<protein>
    <recommendedName>
        <fullName evidence="5">Cytochrome c domain-containing protein</fullName>
    </recommendedName>
</protein>
<accession>A0A7Z2NTY7</accession>
<dbReference type="KEGG" id="schy:GVO57_01855"/>
<dbReference type="PROSITE" id="PS51007">
    <property type="entry name" value="CYTC"/>
    <property type="match status" value="1"/>
</dbReference>
<dbReference type="GO" id="GO:0009055">
    <property type="term" value="F:electron transfer activity"/>
    <property type="evidence" value="ECO:0007669"/>
    <property type="project" value="InterPro"/>
</dbReference>
<reference evidence="6 7" key="1">
    <citation type="submission" date="2020-01" db="EMBL/GenBank/DDBJ databases">
        <title>Sphingomonas sp. C33 whole genome sequece.</title>
        <authorList>
            <person name="Park C."/>
        </authorList>
    </citation>
    <scope>NUCLEOTIDE SEQUENCE [LARGE SCALE GENOMIC DNA]</scope>
    <source>
        <strain evidence="6 7">C33</strain>
    </source>
</reference>
<dbReference type="InterPro" id="IPR009056">
    <property type="entry name" value="Cyt_c-like_dom"/>
</dbReference>
<gene>
    <name evidence="6" type="ORF">GVO57_01855</name>
</gene>
<evidence type="ECO:0000256" key="2">
    <source>
        <dbReference type="ARBA" id="ARBA00023004"/>
    </source>
</evidence>
<keyword evidence="7" id="KW-1185">Reference proteome</keyword>
<feature type="domain" description="Cytochrome c" evidence="5">
    <location>
        <begin position="238"/>
        <end position="345"/>
    </location>
</feature>
<dbReference type="RefSeq" id="WP_160591381.1">
    <property type="nucleotide sequence ID" value="NZ_CP047895.1"/>
</dbReference>
<dbReference type="AlphaFoldDB" id="A0A7Z2NTY7"/>
<evidence type="ECO:0000313" key="6">
    <source>
        <dbReference type="EMBL" id="QHL89798.1"/>
    </source>
</evidence>
<dbReference type="NCBIfam" id="TIGR03806">
    <property type="entry name" value="chp_HNE_0200"/>
    <property type="match status" value="1"/>
</dbReference>
<dbReference type="Proteomes" id="UP000464468">
    <property type="component" value="Chromosome"/>
</dbReference>
<dbReference type="InterPro" id="IPR022269">
    <property type="entry name" value="SO_2930-like_C"/>
</dbReference>
<feature type="chain" id="PRO_5031526103" description="Cytochrome c domain-containing protein" evidence="4">
    <location>
        <begin position="28"/>
        <end position="345"/>
    </location>
</feature>
<evidence type="ECO:0000313" key="7">
    <source>
        <dbReference type="Proteomes" id="UP000464468"/>
    </source>
</evidence>
<keyword evidence="2 3" id="KW-0408">Iron</keyword>
<feature type="signal peptide" evidence="4">
    <location>
        <begin position="1"/>
        <end position="27"/>
    </location>
</feature>
<name>A0A7Z2NTY7_9SPHN</name>
<dbReference type="EMBL" id="CP047895">
    <property type="protein sequence ID" value="QHL89798.1"/>
    <property type="molecule type" value="Genomic_DNA"/>
</dbReference>
<proteinExistence type="predicted"/>
<evidence type="ECO:0000259" key="5">
    <source>
        <dbReference type="PROSITE" id="PS51007"/>
    </source>
</evidence>
<keyword evidence="4" id="KW-0732">Signal</keyword>
<evidence type="ECO:0000256" key="4">
    <source>
        <dbReference type="SAM" id="SignalP"/>
    </source>
</evidence>
<sequence>MRPLRTPPVRRLAASVLAAAALLLASAAPPAPGVDDALIAGDTLPQRLSEFRFFIDGRPNRRVVRYQLNTPLFSDYADKDRFIYVPAGSRARYGADGAIDFPVGSALIKSFSYPADARQPDGPRRTVETRVLLRRASGWVALPYLWSGDDAVLRRGGARLEIGWTDKAGRARTVSYGVPNANQCKECHQSAGALVPIGPKARNLDDGHQLGALAAAGLVDRAPPGLAAMPRADDPAAPLAARARAYLDINCAHCHSRAGMASNSGLYLGFDEPDPVARGRLKRPVAAGRGSAGLAFDIQPGAPDQSILLHRMASTEPGIAMPELGRTLTHDEGVALIRAYIAQMK</sequence>
<evidence type="ECO:0000256" key="1">
    <source>
        <dbReference type="ARBA" id="ARBA00022723"/>
    </source>
</evidence>
<keyword evidence="1 3" id="KW-0479">Metal-binding</keyword>